<sequence>MDSKKEGAEMLPLLCMQLLKLCLLQHELFRYLP</sequence>
<evidence type="ECO:0000313" key="1">
    <source>
        <dbReference type="EMBL" id="ACI17223.1"/>
    </source>
</evidence>
<reference evidence="2" key="1">
    <citation type="submission" date="2008-08" db="EMBL/GenBank/DDBJ databases">
        <title>The complete genome sequence of Coprothermobacter proteolyticus strain ATCC 5245 / DSM 5265 / BT.</title>
        <authorList>
            <person name="Dodson R.J."/>
            <person name="Durkin A.S."/>
            <person name="Wu M."/>
            <person name="Eisen J."/>
            <person name="Sutton G."/>
        </authorList>
    </citation>
    <scope>NUCLEOTIDE SEQUENCE [LARGE SCALE GENOMIC DNA]</scope>
    <source>
        <strain evidence="2">ATCC 35245 / DSM 5265 / OCM 4 / BT</strain>
    </source>
</reference>
<reference evidence="1 2" key="2">
    <citation type="journal article" date="2014" name="Genome Announc.">
        <title>Complete Genome Sequence of Coprothermobacter proteolyticus DSM 5265.</title>
        <authorList>
            <person name="Alexiev A."/>
            <person name="Coil D.A."/>
            <person name="Badger J.H."/>
            <person name="Enticknap J."/>
            <person name="Ward N."/>
            <person name="Robb F.T."/>
            <person name="Eisen J.A."/>
        </authorList>
    </citation>
    <scope>NUCLEOTIDE SEQUENCE [LARGE SCALE GENOMIC DNA]</scope>
    <source>
        <strain evidence="2">ATCC 35245 / DSM 5265 / OCM 4 / BT</strain>
    </source>
</reference>
<dbReference type="EMBL" id="CP001145">
    <property type="protein sequence ID" value="ACI17223.1"/>
    <property type="molecule type" value="Genomic_DNA"/>
</dbReference>
<evidence type="ECO:0000313" key="2">
    <source>
        <dbReference type="Proteomes" id="UP000001732"/>
    </source>
</evidence>
<name>B5Y6A6_COPPD</name>
<protein>
    <submittedName>
        <fullName evidence="1">Uncharacterized protein</fullName>
    </submittedName>
</protein>
<organism evidence="1 2">
    <name type="scientific">Coprothermobacter proteolyticus (strain ATCC 35245 / DSM 5265 / OCM 4 / BT)</name>
    <dbReference type="NCBI Taxonomy" id="309798"/>
    <lineage>
        <taxon>Bacteria</taxon>
        <taxon>Pseudomonadati</taxon>
        <taxon>Coprothermobacterota</taxon>
        <taxon>Coprothermobacteria</taxon>
        <taxon>Coprothermobacterales</taxon>
        <taxon>Coprothermobacteraceae</taxon>
        <taxon>Coprothermobacter</taxon>
    </lineage>
</organism>
<dbReference type="Proteomes" id="UP000001732">
    <property type="component" value="Chromosome"/>
</dbReference>
<proteinExistence type="predicted"/>
<keyword evidence="2" id="KW-1185">Reference proteome</keyword>
<dbReference type="AlphaFoldDB" id="B5Y6A6"/>
<accession>B5Y6A6</accession>
<gene>
    <name evidence="1" type="ordered locus">COPRO5265_1527</name>
</gene>